<reference evidence="2" key="3">
    <citation type="submission" date="2020-12" db="UniProtKB">
        <authorList>
            <consortium name="EnsemblPlants"/>
        </authorList>
    </citation>
    <scope>IDENTIFICATION</scope>
</reference>
<dbReference type="PaxDb" id="3218-PP1S132_12V6.1"/>
<dbReference type="EnsemblPlants" id="Pp3c21_12760V3.1">
    <property type="protein sequence ID" value="PAC:32916889.CDS.1"/>
    <property type="gene ID" value="Pp3c21_12760"/>
</dbReference>
<dbReference type="EnsemblPlants" id="Pp3c21_12760V3.2">
    <property type="protein sequence ID" value="PAC:32916890.CDS.1"/>
    <property type="gene ID" value="Pp3c21_12760"/>
</dbReference>
<evidence type="ECO:0000313" key="1">
    <source>
        <dbReference type="EMBL" id="PNR31972.1"/>
    </source>
</evidence>
<reference evidence="1 3" key="1">
    <citation type="journal article" date="2008" name="Science">
        <title>The Physcomitrella genome reveals evolutionary insights into the conquest of land by plants.</title>
        <authorList>
            <person name="Rensing S."/>
            <person name="Lang D."/>
            <person name="Zimmer A."/>
            <person name="Terry A."/>
            <person name="Salamov A."/>
            <person name="Shapiro H."/>
            <person name="Nishiyama T."/>
            <person name="Perroud P.-F."/>
            <person name="Lindquist E."/>
            <person name="Kamisugi Y."/>
            <person name="Tanahashi T."/>
            <person name="Sakakibara K."/>
            <person name="Fujita T."/>
            <person name="Oishi K."/>
            <person name="Shin-I T."/>
            <person name="Kuroki Y."/>
            <person name="Toyoda A."/>
            <person name="Suzuki Y."/>
            <person name="Hashimoto A."/>
            <person name="Yamaguchi K."/>
            <person name="Sugano A."/>
            <person name="Kohara Y."/>
            <person name="Fujiyama A."/>
            <person name="Anterola A."/>
            <person name="Aoki S."/>
            <person name="Ashton N."/>
            <person name="Barbazuk W.B."/>
            <person name="Barker E."/>
            <person name="Bennetzen J."/>
            <person name="Bezanilla M."/>
            <person name="Blankenship R."/>
            <person name="Cho S.H."/>
            <person name="Dutcher S."/>
            <person name="Estelle M."/>
            <person name="Fawcett J.A."/>
            <person name="Gundlach H."/>
            <person name="Hanada K."/>
            <person name="Heyl A."/>
            <person name="Hicks K.A."/>
            <person name="Hugh J."/>
            <person name="Lohr M."/>
            <person name="Mayer K."/>
            <person name="Melkozernov A."/>
            <person name="Murata T."/>
            <person name="Nelson D."/>
            <person name="Pils B."/>
            <person name="Prigge M."/>
            <person name="Reiss B."/>
            <person name="Renner T."/>
            <person name="Rombauts S."/>
            <person name="Rushton P."/>
            <person name="Sanderfoot A."/>
            <person name="Schween G."/>
            <person name="Shiu S.-H."/>
            <person name="Stueber K."/>
            <person name="Theodoulou F.L."/>
            <person name="Tu H."/>
            <person name="Van de Peer Y."/>
            <person name="Verrier P.J."/>
            <person name="Waters E."/>
            <person name="Wood A."/>
            <person name="Yang L."/>
            <person name="Cove D."/>
            <person name="Cuming A."/>
            <person name="Hasebe M."/>
            <person name="Lucas S."/>
            <person name="Mishler D.B."/>
            <person name="Reski R."/>
            <person name="Grigoriev I."/>
            <person name="Quatrano R.S."/>
            <person name="Boore J.L."/>
        </authorList>
    </citation>
    <scope>NUCLEOTIDE SEQUENCE [LARGE SCALE GENOMIC DNA]</scope>
    <source>
        <strain evidence="2 3">cv. Gransden 2004</strain>
    </source>
</reference>
<dbReference type="Gramene" id="Pp3c21_12760V3.2">
    <property type="protein sequence ID" value="PAC:32916890.CDS.1"/>
    <property type="gene ID" value="Pp3c21_12760"/>
</dbReference>
<evidence type="ECO:0000313" key="2">
    <source>
        <dbReference type="EnsemblPlants" id="PAC:32916889.CDS.1"/>
    </source>
</evidence>
<proteinExistence type="predicted"/>
<dbReference type="Gramene" id="Pp3c21_12760V3.1">
    <property type="protein sequence ID" value="PAC:32916889.CDS.1"/>
    <property type="gene ID" value="Pp3c21_12760"/>
</dbReference>
<sequence>MSISPKAFTLLLGMDSHLERLPKQEQCGSACSIGAFEAHLICTFLFRWSRIPVD</sequence>
<gene>
    <name evidence="1" type="ORF">PHYPA_026096</name>
</gene>
<dbReference type="Proteomes" id="UP000006727">
    <property type="component" value="Chromosome 21"/>
</dbReference>
<name>A0A2K1IRS2_PHYPA</name>
<evidence type="ECO:0000313" key="3">
    <source>
        <dbReference type="Proteomes" id="UP000006727"/>
    </source>
</evidence>
<keyword evidence="3" id="KW-1185">Reference proteome</keyword>
<protein>
    <submittedName>
        <fullName evidence="1 2">Uncharacterized protein</fullName>
    </submittedName>
</protein>
<accession>A0A2K1IRS2</accession>
<organism evidence="1">
    <name type="scientific">Physcomitrium patens</name>
    <name type="common">Spreading-leaved earth moss</name>
    <name type="synonym">Physcomitrella patens</name>
    <dbReference type="NCBI Taxonomy" id="3218"/>
    <lineage>
        <taxon>Eukaryota</taxon>
        <taxon>Viridiplantae</taxon>
        <taxon>Streptophyta</taxon>
        <taxon>Embryophyta</taxon>
        <taxon>Bryophyta</taxon>
        <taxon>Bryophytina</taxon>
        <taxon>Bryopsida</taxon>
        <taxon>Funariidae</taxon>
        <taxon>Funariales</taxon>
        <taxon>Funariaceae</taxon>
        <taxon>Physcomitrium</taxon>
    </lineage>
</organism>
<reference evidence="1 3" key="2">
    <citation type="journal article" date="2018" name="Plant J.">
        <title>The Physcomitrella patens chromosome-scale assembly reveals moss genome structure and evolution.</title>
        <authorList>
            <person name="Lang D."/>
            <person name="Ullrich K.K."/>
            <person name="Murat F."/>
            <person name="Fuchs J."/>
            <person name="Jenkins J."/>
            <person name="Haas F.B."/>
            <person name="Piednoel M."/>
            <person name="Gundlach H."/>
            <person name="Van Bel M."/>
            <person name="Meyberg R."/>
            <person name="Vives C."/>
            <person name="Morata J."/>
            <person name="Symeonidi A."/>
            <person name="Hiss M."/>
            <person name="Muchero W."/>
            <person name="Kamisugi Y."/>
            <person name="Saleh O."/>
            <person name="Blanc G."/>
            <person name="Decker E.L."/>
            <person name="van Gessel N."/>
            <person name="Grimwood J."/>
            <person name="Hayes R.D."/>
            <person name="Graham S.W."/>
            <person name="Gunter L.E."/>
            <person name="McDaniel S.F."/>
            <person name="Hoernstein S.N.W."/>
            <person name="Larsson A."/>
            <person name="Li F.W."/>
            <person name="Perroud P.F."/>
            <person name="Phillips J."/>
            <person name="Ranjan P."/>
            <person name="Rokshar D.S."/>
            <person name="Rothfels C.J."/>
            <person name="Schneider L."/>
            <person name="Shu S."/>
            <person name="Stevenson D.W."/>
            <person name="Thummler F."/>
            <person name="Tillich M."/>
            <person name="Villarreal Aguilar J.C."/>
            <person name="Widiez T."/>
            <person name="Wong G.K."/>
            <person name="Wymore A."/>
            <person name="Zhang Y."/>
            <person name="Zimmer A.D."/>
            <person name="Quatrano R.S."/>
            <person name="Mayer K.F.X."/>
            <person name="Goodstein D."/>
            <person name="Casacuberta J.M."/>
            <person name="Vandepoele K."/>
            <person name="Reski R."/>
            <person name="Cuming A.C."/>
            <person name="Tuskan G.A."/>
            <person name="Maumus F."/>
            <person name="Salse J."/>
            <person name="Schmutz J."/>
            <person name="Rensing S.A."/>
        </authorList>
    </citation>
    <scope>NUCLEOTIDE SEQUENCE [LARGE SCALE GENOMIC DNA]</scope>
    <source>
        <strain evidence="2 3">cv. Gransden 2004</strain>
    </source>
</reference>
<dbReference type="AlphaFoldDB" id="A0A2K1IRS2"/>
<dbReference type="InParanoid" id="A0A2K1IRS2"/>
<dbReference type="EMBL" id="ABEU02000021">
    <property type="protein sequence ID" value="PNR31972.1"/>
    <property type="molecule type" value="Genomic_DNA"/>
</dbReference>